<gene>
    <name evidence="12" type="ORF">CPB83DRAFT_777010</name>
</gene>
<dbReference type="EMBL" id="MU157943">
    <property type="protein sequence ID" value="KAF9522496.1"/>
    <property type="molecule type" value="Genomic_DNA"/>
</dbReference>
<dbReference type="Pfam" id="PF02076">
    <property type="entry name" value="STE3"/>
    <property type="match status" value="1"/>
</dbReference>
<evidence type="ECO:0000256" key="4">
    <source>
        <dbReference type="ARBA" id="ARBA00022692"/>
    </source>
</evidence>
<evidence type="ECO:0000256" key="8">
    <source>
        <dbReference type="ARBA" id="ARBA00023170"/>
    </source>
</evidence>
<feature type="transmembrane region" description="Helical" evidence="11">
    <location>
        <begin position="208"/>
        <end position="231"/>
    </location>
</feature>
<evidence type="ECO:0000256" key="6">
    <source>
        <dbReference type="ARBA" id="ARBA00023040"/>
    </source>
</evidence>
<comment type="caution">
    <text evidence="12">The sequence shown here is derived from an EMBL/GenBank/DDBJ whole genome shotgun (WGS) entry which is preliminary data.</text>
</comment>
<evidence type="ECO:0000256" key="11">
    <source>
        <dbReference type="SAM" id="Phobius"/>
    </source>
</evidence>
<name>A0A9P6JIN3_9AGAR</name>
<evidence type="ECO:0000256" key="3">
    <source>
        <dbReference type="ARBA" id="ARBA00022507"/>
    </source>
</evidence>
<comment type="similarity">
    <text evidence="2">Belongs to the G-protein coupled receptor 4 family.</text>
</comment>
<evidence type="ECO:0000256" key="9">
    <source>
        <dbReference type="ARBA" id="ARBA00023224"/>
    </source>
</evidence>
<dbReference type="GO" id="GO:0005886">
    <property type="term" value="C:plasma membrane"/>
    <property type="evidence" value="ECO:0007669"/>
    <property type="project" value="TreeGrafter"/>
</dbReference>
<dbReference type="AlphaFoldDB" id="A0A9P6JIN3"/>
<feature type="compositionally biased region" description="Polar residues" evidence="10">
    <location>
        <begin position="452"/>
        <end position="466"/>
    </location>
</feature>
<dbReference type="PANTHER" id="PTHR28097:SF1">
    <property type="entry name" value="PHEROMONE A FACTOR RECEPTOR"/>
    <property type="match status" value="1"/>
</dbReference>
<dbReference type="CDD" id="cd14966">
    <property type="entry name" value="7tmD_STE3"/>
    <property type="match status" value="1"/>
</dbReference>
<evidence type="ECO:0000256" key="7">
    <source>
        <dbReference type="ARBA" id="ARBA00023136"/>
    </source>
</evidence>
<feature type="transmembrane region" description="Helical" evidence="11">
    <location>
        <begin position="7"/>
        <end position="29"/>
    </location>
</feature>
<evidence type="ECO:0000313" key="13">
    <source>
        <dbReference type="Proteomes" id="UP000807306"/>
    </source>
</evidence>
<evidence type="ECO:0000313" key="12">
    <source>
        <dbReference type="EMBL" id="KAF9522496.1"/>
    </source>
</evidence>
<feature type="transmembrane region" description="Helical" evidence="11">
    <location>
        <begin position="41"/>
        <end position="59"/>
    </location>
</feature>
<protein>
    <submittedName>
        <fullName evidence="12">Pheromone B alpha 1 receptor</fullName>
    </submittedName>
</protein>
<keyword evidence="8 12" id="KW-0675">Receptor</keyword>
<dbReference type="PRINTS" id="PR00899">
    <property type="entry name" value="GPCRSTE3"/>
</dbReference>
<organism evidence="12 13">
    <name type="scientific">Crepidotus variabilis</name>
    <dbReference type="NCBI Taxonomy" id="179855"/>
    <lineage>
        <taxon>Eukaryota</taxon>
        <taxon>Fungi</taxon>
        <taxon>Dikarya</taxon>
        <taxon>Basidiomycota</taxon>
        <taxon>Agaricomycotina</taxon>
        <taxon>Agaricomycetes</taxon>
        <taxon>Agaricomycetidae</taxon>
        <taxon>Agaricales</taxon>
        <taxon>Agaricineae</taxon>
        <taxon>Crepidotaceae</taxon>
        <taxon>Crepidotus</taxon>
    </lineage>
</organism>
<evidence type="ECO:0000256" key="10">
    <source>
        <dbReference type="SAM" id="MobiDB-lite"/>
    </source>
</evidence>
<keyword evidence="6" id="KW-0297">G-protein coupled receptor</keyword>
<dbReference type="OrthoDB" id="2874149at2759"/>
<evidence type="ECO:0000256" key="1">
    <source>
        <dbReference type="ARBA" id="ARBA00004141"/>
    </source>
</evidence>
<keyword evidence="5 11" id="KW-1133">Transmembrane helix</keyword>
<dbReference type="PRINTS" id="PR00901">
    <property type="entry name" value="PHEROMONEBAR"/>
</dbReference>
<evidence type="ECO:0000256" key="5">
    <source>
        <dbReference type="ARBA" id="ARBA00022989"/>
    </source>
</evidence>
<feature type="region of interest" description="Disordered" evidence="10">
    <location>
        <begin position="452"/>
        <end position="473"/>
    </location>
</feature>
<reference evidence="12" key="1">
    <citation type="submission" date="2020-11" db="EMBL/GenBank/DDBJ databases">
        <authorList>
            <consortium name="DOE Joint Genome Institute"/>
            <person name="Ahrendt S."/>
            <person name="Riley R."/>
            <person name="Andreopoulos W."/>
            <person name="Labutti K."/>
            <person name="Pangilinan J."/>
            <person name="Ruiz-Duenas F.J."/>
            <person name="Barrasa J.M."/>
            <person name="Sanchez-Garcia M."/>
            <person name="Camarero S."/>
            <person name="Miyauchi S."/>
            <person name="Serrano A."/>
            <person name="Linde D."/>
            <person name="Babiker R."/>
            <person name="Drula E."/>
            <person name="Ayuso-Fernandez I."/>
            <person name="Pacheco R."/>
            <person name="Padilla G."/>
            <person name="Ferreira P."/>
            <person name="Barriuso J."/>
            <person name="Kellner H."/>
            <person name="Castanera R."/>
            <person name="Alfaro M."/>
            <person name="Ramirez L."/>
            <person name="Pisabarro A.G."/>
            <person name="Kuo A."/>
            <person name="Tritt A."/>
            <person name="Lipzen A."/>
            <person name="He G."/>
            <person name="Yan M."/>
            <person name="Ng V."/>
            <person name="Cullen D."/>
            <person name="Martin F."/>
            <person name="Rosso M.-N."/>
            <person name="Henrissat B."/>
            <person name="Hibbett D."/>
            <person name="Martinez A.T."/>
            <person name="Grigoriev I.V."/>
        </authorList>
    </citation>
    <scope>NUCLEOTIDE SEQUENCE</scope>
    <source>
        <strain evidence="12">CBS 506.95</strain>
    </source>
</reference>
<feature type="region of interest" description="Disordered" evidence="10">
    <location>
        <begin position="318"/>
        <end position="340"/>
    </location>
</feature>
<comment type="subcellular location">
    <subcellularLocation>
        <location evidence="1">Membrane</location>
        <topology evidence="1">Multi-pass membrane protein</topology>
    </subcellularLocation>
</comment>
<keyword evidence="13" id="KW-1185">Reference proteome</keyword>
<dbReference type="GO" id="GO:0004934">
    <property type="term" value="F:mating-type alpha-factor pheromone receptor activity"/>
    <property type="evidence" value="ECO:0007669"/>
    <property type="project" value="InterPro"/>
</dbReference>
<feature type="transmembrane region" description="Helical" evidence="11">
    <location>
        <begin position="116"/>
        <end position="137"/>
    </location>
</feature>
<dbReference type="GO" id="GO:0000750">
    <property type="term" value="P:pheromone-dependent signal transduction involved in conjugation with cellular fusion"/>
    <property type="evidence" value="ECO:0007669"/>
    <property type="project" value="TreeGrafter"/>
</dbReference>
<keyword evidence="9" id="KW-0807">Transducer</keyword>
<sequence>MTYPADATNAAFTACAFVGFLMCSIPLPWHLEAWNTGTCLYMIWTGLSCLNAFINSIIWHKNAINWAPVWCDISSKFIVGSAVAIPAASLCINRRLFHIASVKTVRINKADKRRDVIIDLCIGLGLPILAMILHYIPQGHRFDIFEDQGCWPTTYNTPVALVLVYLPPILIGLCSGYYAIRSIIAFNHSRAQFNELLSSYSNLTSNRYFRLMCLAGIEALCTVPFGIYALYLNAAGGMHKWKGFADTHWGFHRVDQYPAIMWRANREMENAHELSRWFIFICAVIFFAFFGFADEAKKNYRSAIQTVSQHLGISTFSSTSSGDATTSGSFTKSKTTSGSGKIRPALPVFVHKEMLRRQDSIDSFTNMSLSINDASGFLNEKKEDEKDSKFSPTSTYGGITLNDVGGTLADFSDSPISPISSSSASSISIPSPALTREHSMLSISSVRRESFVPSSPISPVESTVQKAHTHDVV</sequence>
<proteinExistence type="inferred from homology"/>
<keyword evidence="4 11" id="KW-0812">Transmembrane</keyword>
<feature type="transmembrane region" description="Helical" evidence="11">
    <location>
        <begin position="274"/>
        <end position="293"/>
    </location>
</feature>
<feature type="transmembrane region" description="Helical" evidence="11">
    <location>
        <begin position="157"/>
        <end position="180"/>
    </location>
</feature>
<dbReference type="Proteomes" id="UP000807306">
    <property type="component" value="Unassembled WGS sequence"/>
</dbReference>
<accession>A0A9P6JIN3</accession>
<dbReference type="InterPro" id="IPR001499">
    <property type="entry name" value="GPCR_STE3"/>
</dbReference>
<keyword evidence="3" id="KW-0589">Pheromone response</keyword>
<keyword evidence="7 11" id="KW-0472">Membrane</keyword>
<dbReference type="InterPro" id="IPR000481">
    <property type="entry name" value="GPCR_Pheromne_B_alpha_rcpt"/>
</dbReference>
<evidence type="ECO:0000256" key="2">
    <source>
        <dbReference type="ARBA" id="ARBA00011085"/>
    </source>
</evidence>
<dbReference type="PANTHER" id="PTHR28097">
    <property type="entry name" value="PHEROMONE A FACTOR RECEPTOR"/>
    <property type="match status" value="1"/>
</dbReference>